<dbReference type="Proteomes" id="UP000624709">
    <property type="component" value="Unassembled WGS sequence"/>
</dbReference>
<organism evidence="1 2">
    <name type="scientific">Actinoplanes palleronii</name>
    <dbReference type="NCBI Taxonomy" id="113570"/>
    <lineage>
        <taxon>Bacteria</taxon>
        <taxon>Bacillati</taxon>
        <taxon>Actinomycetota</taxon>
        <taxon>Actinomycetes</taxon>
        <taxon>Micromonosporales</taxon>
        <taxon>Micromonosporaceae</taxon>
        <taxon>Actinoplanes</taxon>
    </lineage>
</organism>
<evidence type="ECO:0000313" key="1">
    <source>
        <dbReference type="EMBL" id="GIE72671.1"/>
    </source>
</evidence>
<proteinExistence type="predicted"/>
<evidence type="ECO:0000313" key="2">
    <source>
        <dbReference type="Proteomes" id="UP000624709"/>
    </source>
</evidence>
<keyword evidence="2" id="KW-1185">Reference proteome</keyword>
<protein>
    <submittedName>
        <fullName evidence="1">Uncharacterized protein</fullName>
    </submittedName>
</protein>
<sequence>MPAGLPDTDKAVWGQVASTDGLRIMAYDVPTRQAAGETTQPGATHRKTV</sequence>
<dbReference type="RefSeq" id="WP_203830367.1">
    <property type="nucleotide sequence ID" value="NZ_BAAATY010000019.1"/>
</dbReference>
<accession>A0ABQ4BQS7</accession>
<name>A0ABQ4BQS7_9ACTN</name>
<dbReference type="EMBL" id="BOMS01000152">
    <property type="protein sequence ID" value="GIE72671.1"/>
    <property type="molecule type" value="Genomic_DNA"/>
</dbReference>
<comment type="caution">
    <text evidence="1">The sequence shown here is derived from an EMBL/GenBank/DDBJ whole genome shotgun (WGS) entry which is preliminary data.</text>
</comment>
<gene>
    <name evidence="1" type="ORF">Apa02nite_087790</name>
</gene>
<reference evidence="1 2" key="1">
    <citation type="submission" date="2021-01" db="EMBL/GenBank/DDBJ databases">
        <title>Whole genome shotgun sequence of Actinoplanes palleronii NBRC 14916.</title>
        <authorList>
            <person name="Komaki H."/>
            <person name="Tamura T."/>
        </authorList>
    </citation>
    <scope>NUCLEOTIDE SEQUENCE [LARGE SCALE GENOMIC DNA]</scope>
    <source>
        <strain evidence="1 2">NBRC 14916</strain>
    </source>
</reference>